<evidence type="ECO:0000313" key="11">
    <source>
        <dbReference type="EMBL" id="PXV70310.1"/>
    </source>
</evidence>
<evidence type="ECO:0000256" key="5">
    <source>
        <dbReference type="ARBA" id="ARBA00022741"/>
    </source>
</evidence>
<keyword evidence="8" id="KW-0902">Two-component regulatory system</keyword>
<dbReference type="AlphaFoldDB" id="A0A318EM76"/>
<dbReference type="GO" id="GO:0000155">
    <property type="term" value="F:phosphorelay sensor kinase activity"/>
    <property type="evidence" value="ECO:0007669"/>
    <property type="project" value="InterPro"/>
</dbReference>
<dbReference type="PANTHER" id="PTHR24421">
    <property type="entry name" value="NITRATE/NITRITE SENSOR PROTEIN NARX-RELATED"/>
    <property type="match status" value="1"/>
</dbReference>
<dbReference type="InterPro" id="IPR005467">
    <property type="entry name" value="His_kinase_dom"/>
</dbReference>
<keyword evidence="7" id="KW-0067">ATP-binding</keyword>
<keyword evidence="4" id="KW-0808">Transferase</keyword>
<protein>
    <recommendedName>
        <fullName evidence="2">histidine kinase</fullName>
        <ecNumber evidence="2">2.7.13.3</ecNumber>
    </recommendedName>
</protein>
<sequence length="289" mass="32168">MPEPVEAAMDAQRQVPDEDRPAGTGTRRSEDREAEVFRQAVLRQVEALTADNQRLLQSVVRSERRFRTLAKSVWHVQEEERRRLARELHDGIGQTLTALANQLQRILDDARGAGNLGLEHRLADALDLTRGSLHDTRELSRLLRPTLLDDLGLDAALNWLARTLTERTGLQIELRSGLDEQRLHPDVETLVFRITQEALTNVIRHAQARSAQIVLERRGDTLILRVEDDGCGCDVQLLADAERAGASGGLRGMRDRAELFGGRVELKSVPGDGTVVQLTLALDPPDRTG</sequence>
<evidence type="ECO:0000256" key="6">
    <source>
        <dbReference type="ARBA" id="ARBA00022777"/>
    </source>
</evidence>
<dbReference type="GO" id="GO:0046983">
    <property type="term" value="F:protein dimerization activity"/>
    <property type="evidence" value="ECO:0007669"/>
    <property type="project" value="InterPro"/>
</dbReference>
<dbReference type="EC" id="2.7.13.3" evidence="2"/>
<feature type="region of interest" description="Disordered" evidence="9">
    <location>
        <begin position="1"/>
        <end position="33"/>
    </location>
</feature>
<evidence type="ECO:0000313" key="12">
    <source>
        <dbReference type="Proteomes" id="UP000248330"/>
    </source>
</evidence>
<feature type="compositionally biased region" description="Basic and acidic residues" evidence="9">
    <location>
        <begin position="15"/>
        <end position="33"/>
    </location>
</feature>
<evidence type="ECO:0000256" key="7">
    <source>
        <dbReference type="ARBA" id="ARBA00022840"/>
    </source>
</evidence>
<dbReference type="EMBL" id="QICN01000002">
    <property type="protein sequence ID" value="PXV70310.1"/>
    <property type="molecule type" value="Genomic_DNA"/>
</dbReference>
<dbReference type="Proteomes" id="UP000248330">
    <property type="component" value="Unassembled WGS sequence"/>
</dbReference>
<dbReference type="Pfam" id="PF07730">
    <property type="entry name" value="HisKA_3"/>
    <property type="match status" value="1"/>
</dbReference>
<keyword evidence="6 11" id="KW-0418">Kinase</keyword>
<dbReference type="GO" id="GO:0005524">
    <property type="term" value="F:ATP binding"/>
    <property type="evidence" value="ECO:0007669"/>
    <property type="project" value="UniProtKB-KW"/>
</dbReference>
<evidence type="ECO:0000256" key="2">
    <source>
        <dbReference type="ARBA" id="ARBA00012438"/>
    </source>
</evidence>
<name>A0A318EM76_9GAMM</name>
<comment type="catalytic activity">
    <reaction evidence="1">
        <text>ATP + protein L-histidine = ADP + protein N-phospho-L-histidine.</text>
        <dbReference type="EC" id="2.7.13.3"/>
    </reaction>
</comment>
<dbReference type="Gene3D" id="1.20.5.1930">
    <property type="match status" value="1"/>
</dbReference>
<reference evidence="11 12" key="1">
    <citation type="submission" date="2018-04" db="EMBL/GenBank/DDBJ databases">
        <title>Genomic Encyclopedia of Type Strains, Phase IV (KMG-IV): sequencing the most valuable type-strain genomes for metagenomic binning, comparative biology and taxonomic classification.</title>
        <authorList>
            <person name="Goeker M."/>
        </authorList>
    </citation>
    <scope>NUCLEOTIDE SEQUENCE [LARGE SCALE GENOMIC DNA]</scope>
    <source>
        <strain evidence="11 12">DSM 104150</strain>
    </source>
</reference>
<dbReference type="CDD" id="cd16917">
    <property type="entry name" value="HATPase_UhpB-NarQ-NarX-like"/>
    <property type="match status" value="1"/>
</dbReference>
<dbReference type="InterPro" id="IPR050482">
    <property type="entry name" value="Sensor_HK_TwoCompSys"/>
</dbReference>
<evidence type="ECO:0000256" key="1">
    <source>
        <dbReference type="ARBA" id="ARBA00000085"/>
    </source>
</evidence>
<evidence type="ECO:0000256" key="3">
    <source>
        <dbReference type="ARBA" id="ARBA00022553"/>
    </source>
</evidence>
<evidence type="ECO:0000256" key="8">
    <source>
        <dbReference type="ARBA" id="ARBA00023012"/>
    </source>
</evidence>
<feature type="domain" description="Histidine kinase" evidence="10">
    <location>
        <begin position="98"/>
        <end position="284"/>
    </location>
</feature>
<dbReference type="InterPro" id="IPR011712">
    <property type="entry name" value="Sig_transdc_His_kin_sub3_dim/P"/>
</dbReference>
<keyword evidence="5" id="KW-0547">Nucleotide-binding</keyword>
<dbReference type="SUPFAM" id="SSF55874">
    <property type="entry name" value="ATPase domain of HSP90 chaperone/DNA topoisomerase II/histidine kinase"/>
    <property type="match status" value="1"/>
</dbReference>
<dbReference type="InterPro" id="IPR003594">
    <property type="entry name" value="HATPase_dom"/>
</dbReference>
<keyword evidence="3" id="KW-0597">Phosphoprotein</keyword>
<organism evidence="11 12">
    <name type="scientific">Sinimarinibacterium flocculans</name>
    <dbReference type="NCBI Taxonomy" id="985250"/>
    <lineage>
        <taxon>Bacteria</taxon>
        <taxon>Pseudomonadati</taxon>
        <taxon>Pseudomonadota</taxon>
        <taxon>Gammaproteobacteria</taxon>
        <taxon>Nevskiales</taxon>
        <taxon>Nevskiaceae</taxon>
        <taxon>Sinimarinibacterium</taxon>
    </lineage>
</organism>
<dbReference type="PANTHER" id="PTHR24421:SF10">
    <property type="entry name" value="NITRATE_NITRITE SENSOR PROTEIN NARQ"/>
    <property type="match status" value="1"/>
</dbReference>
<evidence type="ECO:0000259" key="10">
    <source>
        <dbReference type="PROSITE" id="PS50109"/>
    </source>
</evidence>
<comment type="caution">
    <text evidence="11">The sequence shown here is derived from an EMBL/GenBank/DDBJ whole genome shotgun (WGS) entry which is preliminary data.</text>
</comment>
<proteinExistence type="predicted"/>
<dbReference type="PROSITE" id="PS50109">
    <property type="entry name" value="HIS_KIN"/>
    <property type="match status" value="1"/>
</dbReference>
<dbReference type="RefSeq" id="WP_245903814.1">
    <property type="nucleotide sequence ID" value="NZ_CAKZQT010000038.1"/>
</dbReference>
<gene>
    <name evidence="11" type="ORF">C8D93_102162</name>
</gene>
<keyword evidence="12" id="KW-1185">Reference proteome</keyword>
<accession>A0A318EM76</accession>
<dbReference type="InterPro" id="IPR036890">
    <property type="entry name" value="HATPase_C_sf"/>
</dbReference>
<dbReference type="SMART" id="SM00387">
    <property type="entry name" value="HATPase_c"/>
    <property type="match status" value="1"/>
</dbReference>
<evidence type="ECO:0000256" key="9">
    <source>
        <dbReference type="SAM" id="MobiDB-lite"/>
    </source>
</evidence>
<evidence type="ECO:0000256" key="4">
    <source>
        <dbReference type="ARBA" id="ARBA00022679"/>
    </source>
</evidence>
<dbReference type="Pfam" id="PF02518">
    <property type="entry name" value="HATPase_c"/>
    <property type="match status" value="1"/>
</dbReference>
<dbReference type="Gene3D" id="3.30.565.10">
    <property type="entry name" value="Histidine kinase-like ATPase, C-terminal domain"/>
    <property type="match status" value="1"/>
</dbReference>
<dbReference type="GO" id="GO:0016020">
    <property type="term" value="C:membrane"/>
    <property type="evidence" value="ECO:0007669"/>
    <property type="project" value="InterPro"/>
</dbReference>